<dbReference type="VEuPathDB" id="FungiDB:CJJ09_004789"/>
<dbReference type="InterPro" id="IPR023401">
    <property type="entry name" value="ODC_N"/>
</dbReference>
<dbReference type="VEuPathDB" id="FungiDB:CJJ07_002737"/>
<evidence type="ECO:0000313" key="3">
    <source>
        <dbReference type="Proteomes" id="UP000037122"/>
    </source>
</evidence>
<proteinExistence type="inferred from homology"/>
<dbReference type="PANTHER" id="PTHR13812">
    <property type="entry name" value="KETIMINE REDUCTASE MU-CRYSTALLIN"/>
    <property type="match status" value="1"/>
</dbReference>
<dbReference type="GO" id="GO:0005737">
    <property type="term" value="C:cytoplasm"/>
    <property type="evidence" value="ECO:0007669"/>
    <property type="project" value="TreeGrafter"/>
</dbReference>
<evidence type="ECO:0000313" key="2">
    <source>
        <dbReference type="EMBL" id="KND96734.1"/>
    </source>
</evidence>
<evidence type="ECO:0008006" key="4">
    <source>
        <dbReference type="Google" id="ProtNLM"/>
    </source>
</evidence>
<reference evidence="3" key="1">
    <citation type="journal article" date="2015" name="BMC Genomics">
        <title>Draft genome of a commonly misdiagnosed multidrug resistant pathogen Candida auris.</title>
        <authorList>
            <person name="Chatterjee S."/>
            <person name="Alampalli S.V."/>
            <person name="Nageshan R.K."/>
            <person name="Chettiar S.T."/>
            <person name="Joshi S."/>
            <person name="Tatu U.S."/>
        </authorList>
    </citation>
    <scope>NUCLEOTIDE SEQUENCE [LARGE SCALE GENOMIC DNA]</scope>
    <source>
        <strain evidence="3">6684</strain>
    </source>
</reference>
<evidence type="ECO:0000256" key="1">
    <source>
        <dbReference type="ARBA" id="ARBA00008903"/>
    </source>
</evidence>
<dbReference type="Gene3D" id="3.30.1780.10">
    <property type="entry name" value="ornithine cyclodeaminase, domain 1"/>
    <property type="match status" value="1"/>
</dbReference>
<protein>
    <recommendedName>
        <fullName evidence="4">Ornithine cyclodeaminase</fullName>
    </recommendedName>
</protein>
<dbReference type="VEuPathDB" id="FungiDB:CJI97_004674"/>
<dbReference type="Pfam" id="PF02423">
    <property type="entry name" value="OCD_Mu_crystall"/>
    <property type="match status" value="1"/>
</dbReference>
<dbReference type="PANTHER" id="PTHR13812:SF19">
    <property type="entry name" value="KETIMINE REDUCTASE MU-CRYSTALLIN"/>
    <property type="match status" value="1"/>
</dbReference>
<sequence>MKLLSDTQIKKHLLSITKDQLEQTYLPRFEQALQDYEANPNVVPERTVLTLNYPGCDTTHLFMPCAAPHSVGTKVISGGSYNSQNDLGFQGFTAVLDPRSGQLLGAVNAKTLTAFRTALASFSAIWKLLKDSDTAIEQVTVIGTGPQAFWHVFLVLRAFKVKKVVVLSRSEESAQKLCKEIGEVDSVETEAFANSSCVAGEKIRKSAIVFGCSPSTEPTIKKEFVNRDPAFFQVFALIGSYKPHMVELDPQFVKDNFFGEYKVIVDSKEHTLAEAGELVQSERTEKNLVSLTDLLGDKAQGRVKLPSGVSVVKIVGLLIMDIYMAQLMLESVEAPQVDFD</sequence>
<comment type="caution">
    <text evidence="2">The sequence shown here is derived from an EMBL/GenBank/DDBJ whole genome shotgun (WGS) entry which is preliminary data.</text>
</comment>
<dbReference type="Proteomes" id="UP000037122">
    <property type="component" value="Unassembled WGS sequence"/>
</dbReference>
<dbReference type="Gene3D" id="3.40.50.720">
    <property type="entry name" value="NAD(P)-binding Rossmann-like Domain"/>
    <property type="match status" value="1"/>
</dbReference>
<dbReference type="EMBL" id="LGST01000050">
    <property type="protein sequence ID" value="KND96734.1"/>
    <property type="molecule type" value="Genomic_DNA"/>
</dbReference>
<gene>
    <name evidence="2" type="ORF">QG37_06848</name>
</gene>
<dbReference type="InterPro" id="IPR036291">
    <property type="entry name" value="NAD(P)-bd_dom_sf"/>
</dbReference>
<dbReference type="VEuPathDB" id="FungiDB:B9J08_004778"/>
<dbReference type="VEuPathDB" id="FungiDB:QG37_06848"/>
<comment type="similarity">
    <text evidence="1">Belongs to the ornithine cyclodeaminase/mu-crystallin family.</text>
</comment>
<name>A0A0L0NRT9_CANAR</name>
<dbReference type="VEuPathDB" id="FungiDB:CJI96_0004376"/>
<dbReference type="AlphaFoldDB" id="A0A0L0NRT9"/>
<organism evidence="2 3">
    <name type="scientific">Candidozyma auris</name>
    <name type="common">Yeast</name>
    <name type="synonym">Candida auris</name>
    <dbReference type="NCBI Taxonomy" id="498019"/>
    <lineage>
        <taxon>Eukaryota</taxon>
        <taxon>Fungi</taxon>
        <taxon>Dikarya</taxon>
        <taxon>Ascomycota</taxon>
        <taxon>Saccharomycotina</taxon>
        <taxon>Pichiomycetes</taxon>
        <taxon>Metschnikowiaceae</taxon>
        <taxon>Candidozyma</taxon>
    </lineage>
</organism>
<dbReference type="SUPFAM" id="SSF51735">
    <property type="entry name" value="NAD(P)-binding Rossmann-fold domains"/>
    <property type="match status" value="1"/>
</dbReference>
<accession>A0A0L0NRT9</accession>
<dbReference type="InterPro" id="IPR003462">
    <property type="entry name" value="ODC_Mu_crystall"/>
</dbReference>